<proteinExistence type="inferred from homology"/>
<gene>
    <name evidence="3" type="ORF">CCY01nite_10520</name>
</gene>
<name>A0A512RGH7_9BACT</name>
<accession>A0A512RGH7</accession>
<evidence type="ECO:0000259" key="2">
    <source>
        <dbReference type="Pfam" id="PF02397"/>
    </source>
</evidence>
<dbReference type="PANTHER" id="PTHR30576:SF20">
    <property type="entry name" value="QUINOVOSAMINEPHOSPHOTRANSFERAE-RELATED"/>
    <property type="match status" value="1"/>
</dbReference>
<dbReference type="Proteomes" id="UP000321436">
    <property type="component" value="Unassembled WGS sequence"/>
</dbReference>
<dbReference type="GO" id="GO:0016780">
    <property type="term" value="F:phosphotransferase activity, for other substituted phosphate groups"/>
    <property type="evidence" value="ECO:0007669"/>
    <property type="project" value="TreeGrafter"/>
</dbReference>
<dbReference type="AlphaFoldDB" id="A0A512RGH7"/>
<dbReference type="EMBL" id="BKAU01000001">
    <property type="protein sequence ID" value="GEP94792.1"/>
    <property type="molecule type" value="Genomic_DNA"/>
</dbReference>
<keyword evidence="4" id="KW-1185">Reference proteome</keyword>
<evidence type="ECO:0000256" key="1">
    <source>
        <dbReference type="ARBA" id="ARBA00006464"/>
    </source>
</evidence>
<evidence type="ECO:0000313" key="3">
    <source>
        <dbReference type="EMBL" id="GEP94792.1"/>
    </source>
</evidence>
<evidence type="ECO:0000313" key="4">
    <source>
        <dbReference type="Proteomes" id="UP000321436"/>
    </source>
</evidence>
<dbReference type="InterPro" id="IPR003362">
    <property type="entry name" value="Bact_transf"/>
</dbReference>
<comment type="caution">
    <text evidence="3">The sequence shown here is derived from an EMBL/GenBank/DDBJ whole genome shotgun (WGS) entry which is preliminary data.</text>
</comment>
<feature type="domain" description="Bacterial sugar transferase" evidence="2">
    <location>
        <begin position="6"/>
        <end position="133"/>
    </location>
</feature>
<comment type="similarity">
    <text evidence="1">Belongs to the bacterial sugar transferase family.</text>
</comment>
<reference evidence="3 4" key="1">
    <citation type="submission" date="2019-07" db="EMBL/GenBank/DDBJ databases">
        <title>Whole genome shotgun sequence of Chitinophaga cymbidii NBRC 109752.</title>
        <authorList>
            <person name="Hosoyama A."/>
            <person name="Uohara A."/>
            <person name="Ohji S."/>
            <person name="Ichikawa N."/>
        </authorList>
    </citation>
    <scope>NUCLEOTIDE SEQUENCE [LARGE SCALE GENOMIC DNA]</scope>
    <source>
        <strain evidence="3 4">NBRC 109752</strain>
    </source>
</reference>
<sequence>MGTGSITLRNDPRVTKVGRLLRITKINELPQIINVLKGDMSIVGPRPLVDKTFNAYSVSVQEVIYNSRPGITGIGSIVFRDEEQLISNANMLPEDYYAQFIAPYKGALELWYQDNKSISTDLKLIFLTVWVIISPQSVLPYKMLKNMPQRSF</sequence>
<dbReference type="Pfam" id="PF02397">
    <property type="entry name" value="Bac_transf"/>
    <property type="match status" value="1"/>
</dbReference>
<dbReference type="PANTHER" id="PTHR30576">
    <property type="entry name" value="COLANIC BIOSYNTHESIS UDP-GLUCOSE LIPID CARRIER TRANSFERASE"/>
    <property type="match status" value="1"/>
</dbReference>
<organism evidence="3 4">
    <name type="scientific">Chitinophaga cymbidii</name>
    <dbReference type="NCBI Taxonomy" id="1096750"/>
    <lineage>
        <taxon>Bacteria</taxon>
        <taxon>Pseudomonadati</taxon>
        <taxon>Bacteroidota</taxon>
        <taxon>Chitinophagia</taxon>
        <taxon>Chitinophagales</taxon>
        <taxon>Chitinophagaceae</taxon>
        <taxon>Chitinophaga</taxon>
    </lineage>
</organism>
<protein>
    <recommendedName>
        <fullName evidence="2">Bacterial sugar transferase domain-containing protein</fullName>
    </recommendedName>
</protein>